<dbReference type="Proteomes" id="UP000504635">
    <property type="component" value="Unplaced"/>
</dbReference>
<protein>
    <submittedName>
        <fullName evidence="2">Uncharacterized protein LOC115874622</fullName>
    </submittedName>
</protein>
<dbReference type="InParanoid" id="A0A6J2X385"/>
<organism evidence="1 2">
    <name type="scientific">Sitophilus oryzae</name>
    <name type="common">Rice weevil</name>
    <name type="synonym">Curculio oryzae</name>
    <dbReference type="NCBI Taxonomy" id="7048"/>
    <lineage>
        <taxon>Eukaryota</taxon>
        <taxon>Metazoa</taxon>
        <taxon>Ecdysozoa</taxon>
        <taxon>Arthropoda</taxon>
        <taxon>Hexapoda</taxon>
        <taxon>Insecta</taxon>
        <taxon>Pterygota</taxon>
        <taxon>Neoptera</taxon>
        <taxon>Endopterygota</taxon>
        <taxon>Coleoptera</taxon>
        <taxon>Polyphaga</taxon>
        <taxon>Cucujiformia</taxon>
        <taxon>Curculionidae</taxon>
        <taxon>Dryophthorinae</taxon>
        <taxon>Sitophilus</taxon>
    </lineage>
</organism>
<dbReference type="AlphaFoldDB" id="A0A6J2X385"/>
<keyword evidence="1" id="KW-1185">Reference proteome</keyword>
<dbReference type="RefSeq" id="XP_030745691.1">
    <property type="nucleotide sequence ID" value="XM_030889831.1"/>
</dbReference>
<dbReference type="GeneID" id="115874622"/>
<evidence type="ECO:0000313" key="1">
    <source>
        <dbReference type="Proteomes" id="UP000504635"/>
    </source>
</evidence>
<reference evidence="2" key="1">
    <citation type="submission" date="2025-08" db="UniProtKB">
        <authorList>
            <consortium name="RefSeq"/>
        </authorList>
    </citation>
    <scope>IDENTIFICATION</scope>
    <source>
        <tissue evidence="2">Gonads</tissue>
    </source>
</reference>
<dbReference type="KEGG" id="soy:115874622"/>
<dbReference type="OrthoDB" id="6780939at2759"/>
<evidence type="ECO:0000313" key="2">
    <source>
        <dbReference type="RefSeq" id="XP_030745691.1"/>
    </source>
</evidence>
<proteinExistence type="predicted"/>
<name>A0A6J2X385_SITOR</name>
<gene>
    <name evidence="2" type="primary">LOC115874622</name>
</gene>
<accession>A0A6J2X385</accession>
<sequence length="246" mass="28449">MLFRLLLFYCIVFVNYKMCFKFFVFLTLLSVSFGSPLGSNLNDLHEFMDNVDSDIDEFTERVISVYREEEITMRSMIAETQDNFLKNLNESAEPYFSYIQALNQSAEEQGQNISSCIELGNEELDSLMINYTSTISSEIDDFATNSTLILLNYFEYAYHKPREQRNEMWEKVNDCHHNSCALILLAELMEEYDELKVQMISAYSSALHYFNVEFPIGLSQFTFDSVAFNASLNAIIQDVNNCTESA</sequence>